<name>A0A9X2D2X2_9GAMM</name>
<dbReference type="AlphaFoldDB" id="A0A9X2D2X2"/>
<evidence type="ECO:0000313" key="2">
    <source>
        <dbReference type="EMBL" id="MCL9685690.1"/>
    </source>
</evidence>
<dbReference type="Proteomes" id="UP001139721">
    <property type="component" value="Unassembled WGS sequence"/>
</dbReference>
<accession>A0A9X2D2X2</accession>
<protein>
    <recommendedName>
        <fullName evidence="4">DUF883 domain-containing protein</fullName>
    </recommendedName>
</protein>
<gene>
    <name evidence="2" type="ORF">LOX96_16435</name>
</gene>
<sequence>MSDFDKNAKEIKNKTAELYDTAKEKAAKAYKETQPKIDALGTQISDTASDLYETGKEKIYQAEDYIEDSITTLSKSIRKQPLTSVLIAAGIGYLFAKFIK</sequence>
<evidence type="ECO:0000313" key="3">
    <source>
        <dbReference type="Proteomes" id="UP001139721"/>
    </source>
</evidence>
<evidence type="ECO:0008006" key="4">
    <source>
        <dbReference type="Google" id="ProtNLM"/>
    </source>
</evidence>
<comment type="caution">
    <text evidence="2">The sequence shown here is derived from an EMBL/GenBank/DDBJ whole genome shotgun (WGS) entry which is preliminary data.</text>
</comment>
<organism evidence="2 3">
    <name type="scientific">Legionella maioricensis</name>
    <dbReference type="NCBI Taxonomy" id="2896528"/>
    <lineage>
        <taxon>Bacteria</taxon>
        <taxon>Pseudomonadati</taxon>
        <taxon>Pseudomonadota</taxon>
        <taxon>Gammaproteobacteria</taxon>
        <taxon>Legionellales</taxon>
        <taxon>Legionellaceae</taxon>
        <taxon>Legionella</taxon>
    </lineage>
</organism>
<keyword evidence="3" id="KW-1185">Reference proteome</keyword>
<keyword evidence="1" id="KW-0472">Membrane</keyword>
<evidence type="ECO:0000256" key="1">
    <source>
        <dbReference type="SAM" id="Phobius"/>
    </source>
</evidence>
<feature type="transmembrane region" description="Helical" evidence="1">
    <location>
        <begin position="82"/>
        <end position="99"/>
    </location>
</feature>
<proteinExistence type="predicted"/>
<dbReference type="RefSeq" id="WP_250424557.1">
    <property type="nucleotide sequence ID" value="NZ_JAJKBJ010000034.1"/>
</dbReference>
<reference evidence="2" key="1">
    <citation type="submission" date="2021-11" db="EMBL/GenBank/DDBJ databases">
        <title>Legionella maioricencis sp. nov., a new species isolated from hot water samples in Mallorca.</title>
        <authorList>
            <person name="Crespi S."/>
            <person name="Drasar V."/>
            <person name="Salva-Serra F."/>
            <person name="Jaen-Luchoro D."/>
            <person name="Pineiro-Iglesias B."/>
            <person name="Aliaga F."/>
            <person name="Fernandez-Juarez V."/>
            <person name="Coll G."/>
            <person name="Moore E.R.B."/>
            <person name="Bennasar-Figueras A."/>
        </authorList>
    </citation>
    <scope>NUCLEOTIDE SEQUENCE</scope>
    <source>
        <strain evidence="2">HCPI-6</strain>
    </source>
</reference>
<keyword evidence="1" id="KW-1133">Transmembrane helix</keyword>
<dbReference type="EMBL" id="JAJKBJ010000034">
    <property type="protein sequence ID" value="MCL9685690.1"/>
    <property type="molecule type" value="Genomic_DNA"/>
</dbReference>
<keyword evidence="1" id="KW-0812">Transmembrane</keyword>